<protein>
    <submittedName>
        <fullName evidence="1">Uncharacterized protein</fullName>
    </submittedName>
</protein>
<gene>
    <name evidence="1" type="ORF">GWI33_006807</name>
</gene>
<dbReference type="EMBL" id="JAACXV010000893">
    <property type="protein sequence ID" value="KAF7277564.1"/>
    <property type="molecule type" value="Genomic_DNA"/>
</dbReference>
<reference evidence="1" key="1">
    <citation type="submission" date="2020-08" db="EMBL/GenBank/DDBJ databases">
        <title>Genome sequencing and assembly of the red palm weevil Rhynchophorus ferrugineus.</title>
        <authorList>
            <person name="Dias G.B."/>
            <person name="Bergman C.M."/>
            <person name="Manee M."/>
        </authorList>
    </citation>
    <scope>NUCLEOTIDE SEQUENCE</scope>
    <source>
        <strain evidence="1">AA-2017</strain>
        <tissue evidence="1">Whole larva</tissue>
    </source>
</reference>
<keyword evidence="2" id="KW-1185">Reference proteome</keyword>
<dbReference type="Proteomes" id="UP000625711">
    <property type="component" value="Unassembled WGS sequence"/>
</dbReference>
<feature type="non-terminal residue" evidence="1">
    <location>
        <position position="1"/>
    </location>
</feature>
<evidence type="ECO:0000313" key="2">
    <source>
        <dbReference type="Proteomes" id="UP000625711"/>
    </source>
</evidence>
<organism evidence="1 2">
    <name type="scientific">Rhynchophorus ferrugineus</name>
    <name type="common">Red palm weevil</name>
    <name type="synonym">Curculio ferrugineus</name>
    <dbReference type="NCBI Taxonomy" id="354439"/>
    <lineage>
        <taxon>Eukaryota</taxon>
        <taxon>Metazoa</taxon>
        <taxon>Ecdysozoa</taxon>
        <taxon>Arthropoda</taxon>
        <taxon>Hexapoda</taxon>
        <taxon>Insecta</taxon>
        <taxon>Pterygota</taxon>
        <taxon>Neoptera</taxon>
        <taxon>Endopterygota</taxon>
        <taxon>Coleoptera</taxon>
        <taxon>Polyphaga</taxon>
        <taxon>Cucujiformia</taxon>
        <taxon>Curculionidae</taxon>
        <taxon>Dryophthorinae</taxon>
        <taxon>Rhynchophorus</taxon>
    </lineage>
</organism>
<accession>A0A834IDA2</accession>
<comment type="caution">
    <text evidence="1">The sequence shown here is derived from an EMBL/GenBank/DDBJ whole genome shotgun (WGS) entry which is preliminary data.</text>
</comment>
<dbReference type="AlphaFoldDB" id="A0A834IDA2"/>
<proteinExistence type="predicted"/>
<sequence length="81" mass="9716">QAHNLRKNETGEESTQHLEQIECEFLKRDLTQLRENPYRRVQVRGDKINGQKQQLPTYERLAFRYDPPFDYGSDKSIMEKC</sequence>
<evidence type="ECO:0000313" key="1">
    <source>
        <dbReference type="EMBL" id="KAF7277564.1"/>
    </source>
</evidence>
<name>A0A834IDA2_RHYFE</name>